<sequence length="359" mass="41387">MENVINHVLRQNTEDAYYFNHDDDDNTIDHEEMKLLDQERQRYLEKDAKGAGINMWNGVYHEETALQGVYDDDENDNTVIDMEEMRRLNRERLAYIEADELRKRGRSTRGRDRGRGKLKTTQRARRNGQNQDTDNKDAMLNVINLEEVKPKPQDQDIIPLELLQKQVRQDSEPESEAEEEEEVPKYGIVPIPEIPGTIKRRIRNSKNTKPTKSKANPQKKRKIITAKDIQTNVIDLNDQDVKLSIKLQQEQEEGDQELIELNEIETDDEQEEGTVRLDAVDVEEQAMLMEMFGVAQGHIQGPKDQNNKQETALFVSLSSDEETEGEESGPSAVRNDVIVLDGEDDDDDDVIQEIVFIDD</sequence>
<evidence type="ECO:0000313" key="2">
    <source>
        <dbReference type="EMBL" id="KAH3687460.1"/>
    </source>
</evidence>
<name>A0A9P8QDC2_WICPI</name>
<reference evidence="2" key="2">
    <citation type="submission" date="2021-01" db="EMBL/GenBank/DDBJ databases">
        <authorList>
            <person name="Schikora-Tamarit M.A."/>
        </authorList>
    </citation>
    <scope>NUCLEOTIDE SEQUENCE</scope>
    <source>
        <strain evidence="2">CBS2887</strain>
    </source>
</reference>
<evidence type="ECO:0000256" key="1">
    <source>
        <dbReference type="SAM" id="MobiDB-lite"/>
    </source>
</evidence>
<feature type="compositionally biased region" description="Basic residues" evidence="1">
    <location>
        <begin position="116"/>
        <end position="126"/>
    </location>
</feature>
<protein>
    <submittedName>
        <fullName evidence="2">Uncharacterized protein</fullName>
    </submittedName>
</protein>
<dbReference type="Proteomes" id="UP000774326">
    <property type="component" value="Unassembled WGS sequence"/>
</dbReference>
<feature type="region of interest" description="Disordered" evidence="1">
    <location>
        <begin position="104"/>
        <end position="136"/>
    </location>
</feature>
<proteinExistence type="predicted"/>
<comment type="caution">
    <text evidence="2">The sequence shown here is derived from an EMBL/GenBank/DDBJ whole genome shotgun (WGS) entry which is preliminary data.</text>
</comment>
<reference evidence="2" key="1">
    <citation type="journal article" date="2021" name="Open Biol.">
        <title>Shared evolutionary footprints suggest mitochondrial oxidative damage underlies multiple complex I losses in fungi.</title>
        <authorList>
            <person name="Schikora-Tamarit M.A."/>
            <person name="Marcet-Houben M."/>
            <person name="Nosek J."/>
            <person name="Gabaldon T."/>
        </authorList>
    </citation>
    <scope>NUCLEOTIDE SEQUENCE</scope>
    <source>
        <strain evidence="2">CBS2887</strain>
    </source>
</reference>
<evidence type="ECO:0000313" key="3">
    <source>
        <dbReference type="Proteomes" id="UP000774326"/>
    </source>
</evidence>
<keyword evidence="3" id="KW-1185">Reference proteome</keyword>
<feature type="region of interest" description="Disordered" evidence="1">
    <location>
        <begin position="317"/>
        <end position="336"/>
    </location>
</feature>
<organism evidence="2 3">
    <name type="scientific">Wickerhamomyces pijperi</name>
    <name type="common">Yeast</name>
    <name type="synonym">Pichia pijperi</name>
    <dbReference type="NCBI Taxonomy" id="599730"/>
    <lineage>
        <taxon>Eukaryota</taxon>
        <taxon>Fungi</taxon>
        <taxon>Dikarya</taxon>
        <taxon>Ascomycota</taxon>
        <taxon>Saccharomycotina</taxon>
        <taxon>Saccharomycetes</taxon>
        <taxon>Phaffomycetales</taxon>
        <taxon>Wickerhamomycetaceae</taxon>
        <taxon>Wickerhamomyces</taxon>
    </lineage>
</organism>
<dbReference type="EMBL" id="JAEUBG010000835">
    <property type="protein sequence ID" value="KAH3687460.1"/>
    <property type="molecule type" value="Genomic_DNA"/>
</dbReference>
<gene>
    <name evidence="2" type="ORF">WICPIJ_001570</name>
</gene>
<accession>A0A9P8QDC2</accession>
<dbReference type="AlphaFoldDB" id="A0A9P8QDC2"/>